<dbReference type="EMBL" id="HACM01003990">
    <property type="protein sequence ID" value="CRZ04432.1"/>
    <property type="molecule type" value="Transcribed_RNA"/>
</dbReference>
<accession>A0A0H5QRZ9</accession>
<proteinExistence type="predicted"/>
<sequence>MGNNPSALVDVASNYEVDERLVACNEELFEEGFLKKYARDFKRLRFRKFDTRPESTGPVFGFRPLTKKVQHELMEDIANLSNDRKANMYTIEVEKRIHAIRKIHTAIRREIIRDRNRTQASANALKSRIENDAPPLPASAKIGIKTSVKMFLILIKSAQHSDDSVLEDILGLLCEIVD</sequence>
<protein>
    <submittedName>
        <fullName evidence="1">Uncharacterized protein</fullName>
    </submittedName>
</protein>
<evidence type="ECO:0000313" key="1">
    <source>
        <dbReference type="EMBL" id="CRZ04432.1"/>
    </source>
</evidence>
<dbReference type="AlphaFoldDB" id="A0A0H5QRZ9"/>
<name>A0A0H5QRZ9_9EUKA</name>
<reference evidence="1" key="1">
    <citation type="submission" date="2015-04" db="EMBL/GenBank/DDBJ databases">
        <title>The genome sequence of the plant pathogenic Rhizarian Plasmodiophora brassicae reveals insights in its biotrophic life cycle and the origin of chitin synthesis.</title>
        <authorList>
            <person name="Schwelm A."/>
            <person name="Fogelqvist J."/>
            <person name="Knaust A."/>
            <person name="Julke S."/>
            <person name="Lilja T."/>
            <person name="Dhandapani V."/>
            <person name="Bonilla-Rosso G."/>
            <person name="Karlsson M."/>
            <person name="Shevchenko A."/>
            <person name="Choi S.R."/>
            <person name="Kim H.G."/>
            <person name="Park J.Y."/>
            <person name="Lim Y.P."/>
            <person name="Ludwig-Muller J."/>
            <person name="Dixelius C."/>
        </authorList>
    </citation>
    <scope>NUCLEOTIDE SEQUENCE</scope>
    <source>
        <tissue evidence="1">Potato root galls</tissue>
    </source>
</reference>
<feature type="non-terminal residue" evidence="1">
    <location>
        <position position="178"/>
    </location>
</feature>
<organism evidence="1">
    <name type="scientific">Spongospora subterranea</name>
    <dbReference type="NCBI Taxonomy" id="70186"/>
    <lineage>
        <taxon>Eukaryota</taxon>
        <taxon>Sar</taxon>
        <taxon>Rhizaria</taxon>
        <taxon>Endomyxa</taxon>
        <taxon>Phytomyxea</taxon>
        <taxon>Plasmodiophorida</taxon>
        <taxon>Plasmodiophoridae</taxon>
        <taxon>Spongospora</taxon>
    </lineage>
</organism>